<accession>A0A518BUS7</accession>
<keyword evidence="2" id="KW-0812">Transmembrane</keyword>
<keyword evidence="1" id="KW-0488">Methylation</keyword>
<dbReference type="Pfam" id="PF07963">
    <property type="entry name" value="N_methyl"/>
    <property type="match status" value="1"/>
</dbReference>
<dbReference type="NCBIfam" id="TIGR02532">
    <property type="entry name" value="IV_pilin_GFxxxE"/>
    <property type="match status" value="1"/>
</dbReference>
<evidence type="ECO:0000313" key="3">
    <source>
        <dbReference type="EMBL" id="QDU70684.1"/>
    </source>
</evidence>
<protein>
    <recommendedName>
        <fullName evidence="5">Type II secretion system protein G</fullName>
    </recommendedName>
</protein>
<dbReference type="PROSITE" id="PS00409">
    <property type="entry name" value="PROKAR_NTER_METHYL"/>
    <property type="match status" value="1"/>
</dbReference>
<dbReference type="Gene3D" id="3.30.700.10">
    <property type="entry name" value="Glycoprotein, Type 4 Pilin"/>
    <property type="match status" value="1"/>
</dbReference>
<organism evidence="3 4">
    <name type="scientific">Mucisphaera calidilacus</name>
    <dbReference type="NCBI Taxonomy" id="2527982"/>
    <lineage>
        <taxon>Bacteria</taxon>
        <taxon>Pseudomonadati</taxon>
        <taxon>Planctomycetota</taxon>
        <taxon>Phycisphaerae</taxon>
        <taxon>Phycisphaerales</taxon>
        <taxon>Phycisphaeraceae</taxon>
        <taxon>Mucisphaera</taxon>
    </lineage>
</organism>
<dbReference type="GO" id="GO:0015627">
    <property type="term" value="C:type II protein secretion system complex"/>
    <property type="evidence" value="ECO:0007669"/>
    <property type="project" value="InterPro"/>
</dbReference>
<proteinExistence type="predicted"/>
<feature type="transmembrane region" description="Helical" evidence="2">
    <location>
        <begin position="20"/>
        <end position="41"/>
    </location>
</feature>
<evidence type="ECO:0000313" key="4">
    <source>
        <dbReference type="Proteomes" id="UP000320386"/>
    </source>
</evidence>
<keyword evidence="2" id="KW-1133">Transmembrane helix</keyword>
<evidence type="ECO:0000256" key="1">
    <source>
        <dbReference type="ARBA" id="ARBA00022481"/>
    </source>
</evidence>
<dbReference type="PRINTS" id="PR00813">
    <property type="entry name" value="BCTERIALGSPG"/>
</dbReference>
<evidence type="ECO:0000256" key="2">
    <source>
        <dbReference type="SAM" id="Phobius"/>
    </source>
</evidence>
<dbReference type="RefSeq" id="WP_236254604.1">
    <property type="nucleotide sequence ID" value="NZ_CP036280.1"/>
</dbReference>
<gene>
    <name evidence="3" type="ORF">Pan265_05140</name>
</gene>
<dbReference type="AlphaFoldDB" id="A0A518BUS7"/>
<keyword evidence="4" id="KW-1185">Reference proteome</keyword>
<sequence length="273" mass="29809">MTRNQPPTPRSNSGFTLIELLVVISIIALLIGILLPALGAARRAAQDMSCLSGLRQLSLGAQYYAFDNDDYLPSSFDATLPSGAKFPLSISYNTQGIQIPMIYPYIQSFEAFRCPLAEQMNTHGELWVSPNIAHTNLMGLGWYEMKLDSNGGFDMSGESYFTDYKFNDNLNVPAAGEGLLSYKVSRITDQTMAVIALDIDTPLDEVTGLDSTGNEVLRHGNGSGSNLSFVDGHSEFMAIEEYKSYKGSPTPLDGNGNGPWYNWGHPQGNIVTQ</sequence>
<dbReference type="Proteomes" id="UP000320386">
    <property type="component" value="Chromosome"/>
</dbReference>
<dbReference type="PANTHER" id="PTHR30093">
    <property type="entry name" value="GENERAL SECRETION PATHWAY PROTEIN G"/>
    <property type="match status" value="1"/>
</dbReference>
<dbReference type="EMBL" id="CP036280">
    <property type="protein sequence ID" value="QDU70684.1"/>
    <property type="molecule type" value="Genomic_DNA"/>
</dbReference>
<dbReference type="InterPro" id="IPR012902">
    <property type="entry name" value="N_methyl_site"/>
</dbReference>
<dbReference type="InterPro" id="IPR000983">
    <property type="entry name" value="Bac_GSPG_pilin"/>
</dbReference>
<evidence type="ECO:0008006" key="5">
    <source>
        <dbReference type="Google" id="ProtNLM"/>
    </source>
</evidence>
<dbReference type="GO" id="GO:0015628">
    <property type="term" value="P:protein secretion by the type II secretion system"/>
    <property type="evidence" value="ECO:0007669"/>
    <property type="project" value="InterPro"/>
</dbReference>
<dbReference type="KEGG" id="mcad:Pan265_05140"/>
<name>A0A518BUS7_9BACT</name>
<reference evidence="3 4" key="1">
    <citation type="submission" date="2019-02" db="EMBL/GenBank/DDBJ databases">
        <title>Deep-cultivation of Planctomycetes and their phenomic and genomic characterization uncovers novel biology.</title>
        <authorList>
            <person name="Wiegand S."/>
            <person name="Jogler M."/>
            <person name="Boedeker C."/>
            <person name="Pinto D."/>
            <person name="Vollmers J."/>
            <person name="Rivas-Marin E."/>
            <person name="Kohn T."/>
            <person name="Peeters S.H."/>
            <person name="Heuer A."/>
            <person name="Rast P."/>
            <person name="Oberbeckmann S."/>
            <person name="Bunk B."/>
            <person name="Jeske O."/>
            <person name="Meyerdierks A."/>
            <person name="Storesund J.E."/>
            <person name="Kallscheuer N."/>
            <person name="Luecker S."/>
            <person name="Lage O.M."/>
            <person name="Pohl T."/>
            <person name="Merkel B.J."/>
            <person name="Hornburger P."/>
            <person name="Mueller R.-W."/>
            <person name="Bruemmer F."/>
            <person name="Labrenz M."/>
            <person name="Spormann A.M."/>
            <person name="Op den Camp H."/>
            <person name="Overmann J."/>
            <person name="Amann R."/>
            <person name="Jetten M.S.M."/>
            <person name="Mascher T."/>
            <person name="Medema M.H."/>
            <person name="Devos D.P."/>
            <person name="Kaster A.-K."/>
            <person name="Ovreas L."/>
            <person name="Rohde M."/>
            <person name="Galperin M.Y."/>
            <person name="Jogler C."/>
        </authorList>
    </citation>
    <scope>NUCLEOTIDE SEQUENCE [LARGE SCALE GENOMIC DNA]</scope>
    <source>
        <strain evidence="3 4">Pan265</strain>
    </source>
</reference>
<dbReference type="PANTHER" id="PTHR30093:SF2">
    <property type="entry name" value="TYPE II SECRETION SYSTEM PROTEIN H"/>
    <property type="match status" value="1"/>
</dbReference>
<dbReference type="InterPro" id="IPR045584">
    <property type="entry name" value="Pilin-like"/>
</dbReference>
<dbReference type="SUPFAM" id="SSF54523">
    <property type="entry name" value="Pili subunits"/>
    <property type="match status" value="1"/>
</dbReference>
<keyword evidence="2" id="KW-0472">Membrane</keyword>